<proteinExistence type="predicted"/>
<gene>
    <name evidence="2" type="ORF">ACRE_061170</name>
</gene>
<dbReference type="Pfam" id="PF14534">
    <property type="entry name" value="DUF4440"/>
    <property type="match status" value="1"/>
</dbReference>
<dbReference type="SUPFAM" id="SSF54427">
    <property type="entry name" value="NTF2-like"/>
    <property type="match status" value="1"/>
</dbReference>
<comment type="caution">
    <text evidence="2">The sequence shown here is derived from an EMBL/GenBank/DDBJ whole genome shotgun (WGS) entry which is preliminary data.</text>
</comment>
<dbReference type="HOGENOM" id="CLU_114608_0_0_1"/>
<sequence>MSGPGSILDRNRENSIEAQIQLWRAMCDKPKSIRKYMTDDAIIAEPDNQIYSPKTKPTAKQHIEDFEPYTAYRIHGDPEFVEVDMMSAALAYRVTVWRNGEGDKMIPTEALCSSVWRQGAGGEWKCCLHQMSKV</sequence>
<evidence type="ECO:0000313" key="3">
    <source>
        <dbReference type="Proteomes" id="UP000029964"/>
    </source>
</evidence>
<keyword evidence="3" id="KW-1185">Reference proteome</keyword>
<dbReference type="EMBL" id="JPKY01000077">
    <property type="protein sequence ID" value="KFH43107.1"/>
    <property type="molecule type" value="Genomic_DNA"/>
</dbReference>
<protein>
    <recommendedName>
        <fullName evidence="1">DUF4440 domain-containing protein</fullName>
    </recommendedName>
</protein>
<dbReference type="AlphaFoldDB" id="A0A086T175"/>
<organism evidence="2 3">
    <name type="scientific">Hapsidospora chrysogenum (strain ATCC 11550 / CBS 779.69 / DSM 880 / IAM 14645 / JCM 23072 / IMI 49137)</name>
    <name type="common">Acremonium chrysogenum</name>
    <dbReference type="NCBI Taxonomy" id="857340"/>
    <lineage>
        <taxon>Eukaryota</taxon>
        <taxon>Fungi</taxon>
        <taxon>Dikarya</taxon>
        <taxon>Ascomycota</taxon>
        <taxon>Pezizomycotina</taxon>
        <taxon>Sordariomycetes</taxon>
        <taxon>Hypocreomycetidae</taxon>
        <taxon>Hypocreales</taxon>
        <taxon>Bionectriaceae</taxon>
        <taxon>Hapsidospora</taxon>
    </lineage>
</organism>
<name>A0A086T175_HAPC1</name>
<dbReference type="InterPro" id="IPR027843">
    <property type="entry name" value="DUF4440"/>
</dbReference>
<dbReference type="Proteomes" id="UP000029964">
    <property type="component" value="Unassembled WGS sequence"/>
</dbReference>
<dbReference type="OrthoDB" id="2865667at2759"/>
<evidence type="ECO:0000313" key="2">
    <source>
        <dbReference type="EMBL" id="KFH43107.1"/>
    </source>
</evidence>
<evidence type="ECO:0000259" key="1">
    <source>
        <dbReference type="Pfam" id="PF14534"/>
    </source>
</evidence>
<dbReference type="Gene3D" id="3.10.450.50">
    <property type="match status" value="1"/>
</dbReference>
<reference evidence="3" key="1">
    <citation type="journal article" date="2014" name="Genome Announc.">
        <title>Genome sequence and annotation of Acremonium chrysogenum, producer of the beta-lactam antibiotic cephalosporin C.</title>
        <authorList>
            <person name="Terfehr D."/>
            <person name="Dahlmann T.A."/>
            <person name="Specht T."/>
            <person name="Zadra I."/>
            <person name="Kuernsteiner H."/>
            <person name="Kueck U."/>
        </authorList>
    </citation>
    <scope>NUCLEOTIDE SEQUENCE [LARGE SCALE GENOMIC DNA]</scope>
    <source>
        <strain evidence="3">ATCC 11550 / CBS 779.69 / DSM 880 / IAM 14645 / JCM 23072 / IMI 49137</strain>
    </source>
</reference>
<accession>A0A086T175</accession>
<dbReference type="InterPro" id="IPR032710">
    <property type="entry name" value="NTF2-like_dom_sf"/>
</dbReference>
<feature type="domain" description="DUF4440" evidence="1">
    <location>
        <begin position="21"/>
        <end position="126"/>
    </location>
</feature>